<feature type="coiled-coil region" evidence="1">
    <location>
        <begin position="389"/>
        <end position="434"/>
    </location>
</feature>
<feature type="compositionally biased region" description="Basic and acidic residues" evidence="2">
    <location>
        <begin position="605"/>
        <end position="617"/>
    </location>
</feature>
<sequence>MPTLVNYEATQGTDKNSHYESSDSSSDEESNDSFSASNTTPKKYPLTDNNNGTNNYSSPESSMASSPAAAATMSSPANTNTVSSQWQLFAQKESNLEALLQHSFDKISELMVSASHLKTCIQRNTANNNYNIAAQQEGQSRQDGTTIQGDEDNDPNGQVSNGNEDNSTSSAAIIRQVVAKEKAANALLKQEYAILESKHKDSQMQIEHLKETISKQQDEIHQTEKEVQQAHQETQKYQAQAKTSQNKHEALAMQLHNLQVVVQETKKSSQLLLDQQDELTHMARSMEEQYFQTQATNMQQQRQHSHLQQEHQALLQDKEKLQNRVKHLQNDLKAKERQIQQHWQQSVKTLEQKQVWNVQRIEALEDELQESKTLTLQALTTTQKSEATSQQLQTELATLQSTLDECQQEYKSQQEQLQAQLDESRQKCQSKEHSNQKLVAQMKQVQHQGQDFRLELQAMEQILKEQHKRRNKGGSTTSIISPATNSNTTTNQQQVLCAEKCRACQLPYALGLPQHYATTTSPTNHHPNAAKTNTKTITPTTAAPTKAATFRLVQSTSATTTTTTSPLYVCLHCVQAIAQPIFASISSKKKNGGKSSSRGRKRRSAPGEKRDGTKKVAPDVSGIGNGDKQAVGPIPGGDDGTNNSSKKHFSTTEAAESMVPSTGTGADAAKVATNGQEASLHLSPKTRLTSAVARMVGPPSSNQVISK</sequence>
<feature type="compositionally biased region" description="Polar residues" evidence="2">
    <location>
        <begin position="155"/>
        <end position="168"/>
    </location>
</feature>
<evidence type="ECO:0000313" key="3">
    <source>
        <dbReference type="EMBL" id="CAJ1946175.1"/>
    </source>
</evidence>
<feature type="compositionally biased region" description="Low complexity" evidence="2">
    <location>
        <begin position="57"/>
        <end position="77"/>
    </location>
</feature>
<comment type="caution">
    <text evidence="3">The sequence shown here is derived from an EMBL/GenBank/DDBJ whole genome shotgun (WGS) entry which is preliminary data.</text>
</comment>
<keyword evidence="1" id="KW-0175">Coiled coil</keyword>
<evidence type="ECO:0000256" key="1">
    <source>
        <dbReference type="SAM" id="Coils"/>
    </source>
</evidence>
<dbReference type="GO" id="GO:0000793">
    <property type="term" value="C:condensed chromosome"/>
    <property type="evidence" value="ECO:0007669"/>
    <property type="project" value="TreeGrafter"/>
</dbReference>
<feature type="region of interest" description="Disordered" evidence="2">
    <location>
        <begin position="587"/>
        <end position="668"/>
    </location>
</feature>
<dbReference type="EMBL" id="CAKOGP040001635">
    <property type="protein sequence ID" value="CAJ1946175.1"/>
    <property type="molecule type" value="Genomic_DNA"/>
</dbReference>
<feature type="compositionally biased region" description="Polar residues" evidence="2">
    <location>
        <begin position="135"/>
        <end position="148"/>
    </location>
</feature>
<feature type="region of interest" description="Disordered" evidence="2">
    <location>
        <begin position="466"/>
        <end position="487"/>
    </location>
</feature>
<feature type="coiled-coil region" evidence="1">
    <location>
        <begin position="297"/>
        <end position="338"/>
    </location>
</feature>
<feature type="compositionally biased region" description="Basic residues" evidence="2">
    <location>
        <begin position="587"/>
        <end position="604"/>
    </location>
</feature>
<dbReference type="GO" id="GO:0007076">
    <property type="term" value="P:mitotic chromosome condensation"/>
    <property type="evidence" value="ECO:0007669"/>
    <property type="project" value="TreeGrafter"/>
</dbReference>
<dbReference type="AlphaFoldDB" id="A0AAD2CUI4"/>
<feature type="coiled-coil region" evidence="1">
    <location>
        <begin position="178"/>
        <end position="247"/>
    </location>
</feature>
<keyword evidence="4" id="KW-1185">Reference proteome</keyword>
<feature type="compositionally biased region" description="Polar residues" evidence="2">
    <location>
        <begin position="651"/>
        <end position="664"/>
    </location>
</feature>
<evidence type="ECO:0000313" key="4">
    <source>
        <dbReference type="Proteomes" id="UP001295423"/>
    </source>
</evidence>
<dbReference type="GO" id="GO:0003682">
    <property type="term" value="F:chromatin binding"/>
    <property type="evidence" value="ECO:0007669"/>
    <property type="project" value="TreeGrafter"/>
</dbReference>
<accession>A0AAD2CUI4</accession>
<dbReference type="Proteomes" id="UP001295423">
    <property type="component" value="Unassembled WGS sequence"/>
</dbReference>
<dbReference type="GO" id="GO:0000785">
    <property type="term" value="C:chromatin"/>
    <property type="evidence" value="ECO:0007669"/>
    <property type="project" value="TreeGrafter"/>
</dbReference>
<protein>
    <submittedName>
        <fullName evidence="3">Uncharacterized protein</fullName>
    </submittedName>
</protein>
<reference evidence="3" key="1">
    <citation type="submission" date="2023-08" db="EMBL/GenBank/DDBJ databases">
        <authorList>
            <person name="Audoor S."/>
            <person name="Bilcke G."/>
        </authorList>
    </citation>
    <scope>NUCLEOTIDE SEQUENCE</scope>
</reference>
<dbReference type="GO" id="GO:0000796">
    <property type="term" value="C:condensin complex"/>
    <property type="evidence" value="ECO:0007669"/>
    <property type="project" value="TreeGrafter"/>
</dbReference>
<organism evidence="3 4">
    <name type="scientific">Cylindrotheca closterium</name>
    <dbReference type="NCBI Taxonomy" id="2856"/>
    <lineage>
        <taxon>Eukaryota</taxon>
        <taxon>Sar</taxon>
        <taxon>Stramenopiles</taxon>
        <taxon>Ochrophyta</taxon>
        <taxon>Bacillariophyta</taxon>
        <taxon>Bacillariophyceae</taxon>
        <taxon>Bacillariophycidae</taxon>
        <taxon>Bacillariales</taxon>
        <taxon>Bacillariaceae</taxon>
        <taxon>Cylindrotheca</taxon>
    </lineage>
</organism>
<dbReference type="PANTHER" id="PTHR43941:SF1">
    <property type="entry name" value="STRUCTURAL MAINTENANCE OF CHROMOSOMES PROTEIN 2"/>
    <property type="match status" value="1"/>
</dbReference>
<feature type="region of interest" description="Disordered" evidence="2">
    <location>
        <begin position="135"/>
        <end position="168"/>
    </location>
</feature>
<evidence type="ECO:0000256" key="2">
    <source>
        <dbReference type="SAM" id="MobiDB-lite"/>
    </source>
</evidence>
<feature type="compositionally biased region" description="Polar residues" evidence="2">
    <location>
        <begin position="47"/>
        <end position="56"/>
    </location>
</feature>
<feature type="compositionally biased region" description="Low complexity" evidence="2">
    <location>
        <begin position="475"/>
        <end position="487"/>
    </location>
</feature>
<proteinExistence type="predicted"/>
<dbReference type="PANTHER" id="PTHR43941">
    <property type="entry name" value="STRUCTURAL MAINTENANCE OF CHROMOSOMES PROTEIN 2"/>
    <property type="match status" value="1"/>
</dbReference>
<feature type="region of interest" description="Disordered" evidence="2">
    <location>
        <begin position="1"/>
        <end position="79"/>
    </location>
</feature>
<gene>
    <name evidence="3" type="ORF">CYCCA115_LOCUS10316</name>
</gene>
<name>A0AAD2CUI4_9STRA</name>